<dbReference type="AlphaFoldDB" id="T1KPV1"/>
<dbReference type="EMBL" id="CAEY01000339">
    <property type="status" value="NOT_ANNOTATED_CDS"/>
    <property type="molecule type" value="Genomic_DNA"/>
</dbReference>
<protein>
    <submittedName>
        <fullName evidence="1">Uncharacterized protein</fullName>
    </submittedName>
</protein>
<dbReference type="Proteomes" id="UP000015104">
    <property type="component" value="Unassembled WGS sequence"/>
</dbReference>
<proteinExistence type="predicted"/>
<organism evidence="1 2">
    <name type="scientific">Tetranychus urticae</name>
    <name type="common">Two-spotted spider mite</name>
    <dbReference type="NCBI Taxonomy" id="32264"/>
    <lineage>
        <taxon>Eukaryota</taxon>
        <taxon>Metazoa</taxon>
        <taxon>Ecdysozoa</taxon>
        <taxon>Arthropoda</taxon>
        <taxon>Chelicerata</taxon>
        <taxon>Arachnida</taxon>
        <taxon>Acari</taxon>
        <taxon>Acariformes</taxon>
        <taxon>Trombidiformes</taxon>
        <taxon>Prostigmata</taxon>
        <taxon>Eleutherengona</taxon>
        <taxon>Raphignathae</taxon>
        <taxon>Tetranychoidea</taxon>
        <taxon>Tetranychidae</taxon>
        <taxon>Tetranychus</taxon>
    </lineage>
</organism>
<evidence type="ECO:0000313" key="1">
    <source>
        <dbReference type="EnsemblMetazoa" id="tetur17g01820.1"/>
    </source>
</evidence>
<sequence>MDYGGTPGSFVHEVNYYIQSKHSGIKFNWVDS</sequence>
<evidence type="ECO:0000313" key="2">
    <source>
        <dbReference type="Proteomes" id="UP000015104"/>
    </source>
</evidence>
<keyword evidence="2" id="KW-1185">Reference proteome</keyword>
<reference evidence="2" key="1">
    <citation type="submission" date="2011-08" db="EMBL/GenBank/DDBJ databases">
        <authorList>
            <person name="Rombauts S."/>
        </authorList>
    </citation>
    <scope>NUCLEOTIDE SEQUENCE</scope>
    <source>
        <strain evidence="2">London</strain>
    </source>
</reference>
<dbReference type="HOGENOM" id="CLU_3392818_0_0_1"/>
<dbReference type="EnsemblMetazoa" id="tetur17g01820.1">
    <property type="protein sequence ID" value="tetur17g01820.1"/>
    <property type="gene ID" value="tetur17g01820"/>
</dbReference>
<name>T1KPV1_TETUR</name>
<accession>T1KPV1</accession>
<reference evidence="1" key="2">
    <citation type="submission" date="2015-06" db="UniProtKB">
        <authorList>
            <consortium name="EnsemblMetazoa"/>
        </authorList>
    </citation>
    <scope>IDENTIFICATION</scope>
</reference>